<evidence type="ECO:0000313" key="2">
    <source>
        <dbReference type="EMBL" id="KAA3470300.1"/>
    </source>
</evidence>
<dbReference type="InterPro" id="IPR036397">
    <property type="entry name" value="RNaseH_sf"/>
</dbReference>
<dbReference type="Pfam" id="PF00665">
    <property type="entry name" value="rve"/>
    <property type="match status" value="1"/>
</dbReference>
<dbReference type="PANTHER" id="PTHR42648:SF18">
    <property type="entry name" value="RETROTRANSPOSON, UNCLASSIFIED-LIKE PROTEIN"/>
    <property type="match status" value="1"/>
</dbReference>
<dbReference type="Proteomes" id="UP000325315">
    <property type="component" value="Unassembled WGS sequence"/>
</dbReference>
<evidence type="ECO:0000259" key="1">
    <source>
        <dbReference type="PROSITE" id="PS50994"/>
    </source>
</evidence>
<dbReference type="EMBL" id="SMMG02000006">
    <property type="protein sequence ID" value="KAA3470300.1"/>
    <property type="molecule type" value="Genomic_DNA"/>
</dbReference>
<dbReference type="AlphaFoldDB" id="A0A5B6VM34"/>
<sequence>MSRNNLVENFSKMVDHEDRANEKLHLVHTDICRPMKTSLLNGSMYFVLFIHDYSRFCWVYFMKHKFEVANIFFKFKAMVENQTTCKLKMIRSNNGTKYTSERFLVFCEDARIHHQLSKVYTP</sequence>
<dbReference type="PROSITE" id="PS50994">
    <property type="entry name" value="INTEGRASE"/>
    <property type="match status" value="1"/>
</dbReference>
<comment type="caution">
    <text evidence="2">The sequence shown here is derived from an EMBL/GenBank/DDBJ whole genome shotgun (WGS) entry which is preliminary data.</text>
</comment>
<dbReference type="PANTHER" id="PTHR42648">
    <property type="entry name" value="TRANSPOSASE, PUTATIVE-RELATED"/>
    <property type="match status" value="1"/>
</dbReference>
<evidence type="ECO:0000313" key="3">
    <source>
        <dbReference type="Proteomes" id="UP000325315"/>
    </source>
</evidence>
<dbReference type="InterPro" id="IPR039537">
    <property type="entry name" value="Retrotran_Ty1/copia-like"/>
</dbReference>
<protein>
    <submittedName>
        <fullName evidence="2">Pleiotropic drug resistance protein 3-like</fullName>
    </submittedName>
</protein>
<proteinExistence type="predicted"/>
<accession>A0A5B6VM34</accession>
<dbReference type="SUPFAM" id="SSF53098">
    <property type="entry name" value="Ribonuclease H-like"/>
    <property type="match status" value="1"/>
</dbReference>
<feature type="domain" description="Integrase catalytic" evidence="1">
    <location>
        <begin position="19"/>
        <end position="122"/>
    </location>
</feature>
<gene>
    <name evidence="2" type="ORF">EPI10_016018</name>
</gene>
<name>A0A5B6VM34_9ROSI</name>
<organism evidence="2 3">
    <name type="scientific">Gossypium australe</name>
    <dbReference type="NCBI Taxonomy" id="47621"/>
    <lineage>
        <taxon>Eukaryota</taxon>
        <taxon>Viridiplantae</taxon>
        <taxon>Streptophyta</taxon>
        <taxon>Embryophyta</taxon>
        <taxon>Tracheophyta</taxon>
        <taxon>Spermatophyta</taxon>
        <taxon>Magnoliopsida</taxon>
        <taxon>eudicotyledons</taxon>
        <taxon>Gunneridae</taxon>
        <taxon>Pentapetalae</taxon>
        <taxon>rosids</taxon>
        <taxon>malvids</taxon>
        <taxon>Malvales</taxon>
        <taxon>Malvaceae</taxon>
        <taxon>Malvoideae</taxon>
        <taxon>Gossypium</taxon>
    </lineage>
</organism>
<keyword evidence="3" id="KW-1185">Reference proteome</keyword>
<dbReference type="InterPro" id="IPR012337">
    <property type="entry name" value="RNaseH-like_sf"/>
</dbReference>
<dbReference type="Gene3D" id="3.30.420.10">
    <property type="entry name" value="Ribonuclease H-like superfamily/Ribonuclease H"/>
    <property type="match status" value="1"/>
</dbReference>
<dbReference type="InterPro" id="IPR001584">
    <property type="entry name" value="Integrase_cat-core"/>
</dbReference>
<dbReference type="OrthoDB" id="1002641at2759"/>
<dbReference type="GO" id="GO:0015074">
    <property type="term" value="P:DNA integration"/>
    <property type="evidence" value="ECO:0007669"/>
    <property type="project" value="InterPro"/>
</dbReference>
<dbReference type="GO" id="GO:0003676">
    <property type="term" value="F:nucleic acid binding"/>
    <property type="evidence" value="ECO:0007669"/>
    <property type="project" value="InterPro"/>
</dbReference>
<reference evidence="3" key="1">
    <citation type="journal article" date="2019" name="Plant Biotechnol. J.">
        <title>Genome sequencing of the Australian wild diploid species Gossypium australe highlights disease resistance and delayed gland morphogenesis.</title>
        <authorList>
            <person name="Cai Y."/>
            <person name="Cai X."/>
            <person name="Wang Q."/>
            <person name="Wang P."/>
            <person name="Zhang Y."/>
            <person name="Cai C."/>
            <person name="Xu Y."/>
            <person name="Wang K."/>
            <person name="Zhou Z."/>
            <person name="Wang C."/>
            <person name="Geng S."/>
            <person name="Li B."/>
            <person name="Dong Q."/>
            <person name="Hou Y."/>
            <person name="Wang H."/>
            <person name="Ai P."/>
            <person name="Liu Z."/>
            <person name="Yi F."/>
            <person name="Sun M."/>
            <person name="An G."/>
            <person name="Cheng J."/>
            <person name="Zhang Y."/>
            <person name="Shi Q."/>
            <person name="Xie Y."/>
            <person name="Shi X."/>
            <person name="Chang Y."/>
            <person name="Huang F."/>
            <person name="Chen Y."/>
            <person name="Hong S."/>
            <person name="Mi L."/>
            <person name="Sun Q."/>
            <person name="Zhang L."/>
            <person name="Zhou B."/>
            <person name="Peng R."/>
            <person name="Zhang X."/>
            <person name="Liu F."/>
        </authorList>
    </citation>
    <scope>NUCLEOTIDE SEQUENCE [LARGE SCALE GENOMIC DNA]</scope>
    <source>
        <strain evidence="3">cv. PA1801</strain>
    </source>
</reference>